<dbReference type="AlphaFoldDB" id="A0A1F7EZY7"/>
<reference evidence="2 3" key="1">
    <citation type="journal article" date="2016" name="Nat. Commun.">
        <title>Thousands of microbial genomes shed light on interconnected biogeochemical processes in an aquifer system.</title>
        <authorList>
            <person name="Anantharaman K."/>
            <person name="Brown C.T."/>
            <person name="Hug L.A."/>
            <person name="Sharon I."/>
            <person name="Castelle C.J."/>
            <person name="Probst A.J."/>
            <person name="Thomas B.C."/>
            <person name="Singh A."/>
            <person name="Wilkins M.J."/>
            <person name="Karaoz U."/>
            <person name="Brodie E.L."/>
            <person name="Williams K.H."/>
            <person name="Hubbard S.S."/>
            <person name="Banfield J.F."/>
        </authorList>
    </citation>
    <scope>NUCLEOTIDE SEQUENCE [LARGE SCALE GENOMIC DNA]</scope>
</reference>
<name>A0A1F7EZY7_UNCRA</name>
<dbReference type="PANTHER" id="PTHR43169">
    <property type="entry name" value="EXSB FAMILY PROTEIN"/>
    <property type="match status" value="1"/>
</dbReference>
<evidence type="ECO:0000256" key="1">
    <source>
        <dbReference type="PIRSR" id="PIRSR006661-1"/>
    </source>
</evidence>
<comment type="caution">
    <text evidence="2">The sequence shown here is derived from an EMBL/GenBank/DDBJ whole genome shotgun (WGS) entry which is preliminary data.</text>
</comment>
<dbReference type="PIRSF" id="PIRSF006661">
    <property type="entry name" value="PP-lp_UCP006661"/>
    <property type="match status" value="1"/>
</dbReference>
<proteinExistence type="predicted"/>
<dbReference type="Proteomes" id="UP000179243">
    <property type="component" value="Unassembled WGS sequence"/>
</dbReference>
<dbReference type="Gene3D" id="3.40.50.620">
    <property type="entry name" value="HUPs"/>
    <property type="match status" value="1"/>
</dbReference>
<dbReference type="SUPFAM" id="SSF52402">
    <property type="entry name" value="Adenine nucleotide alpha hydrolases-like"/>
    <property type="match status" value="1"/>
</dbReference>
<sequence>MMENNDKFGRLQAILQDMGSVAIAFSGGVDSTFLAKIAFDTLNDKAVAFTAVSLSFPQREREESIVLARRIGIRQVFFDSEETDIPEFKNNPPDRCYFCKKELFSKLLEQARLLGIAYVLDGSNIDDVSDHRPGFRALGELAIRSPLKEAGLSKNEIRELSRGLGLPTWDKPSFACLSSRFQYGDAITKEKLARVEQAENYLRDKGFRVLRVRDHGTMVRIETSAGEMGRFFDEGFRNETVVHMKELGYAFVSLDLQGYRTGSMNEVIKNS</sequence>
<accession>A0A1F7EZY7</accession>
<evidence type="ECO:0000313" key="3">
    <source>
        <dbReference type="Proteomes" id="UP000179243"/>
    </source>
</evidence>
<gene>
    <name evidence="2" type="ORF">A2519_00260</name>
</gene>
<protein>
    <submittedName>
        <fullName evidence="2">TIGR00268 family protein</fullName>
    </submittedName>
</protein>
<dbReference type="NCBIfam" id="TIGR00268">
    <property type="entry name" value="ATP-dependent sacrificial sulfur transferase LarE"/>
    <property type="match status" value="1"/>
</dbReference>
<dbReference type="InterPro" id="IPR014729">
    <property type="entry name" value="Rossmann-like_a/b/a_fold"/>
</dbReference>
<dbReference type="GO" id="GO:0016783">
    <property type="term" value="F:sulfurtransferase activity"/>
    <property type="evidence" value="ECO:0007669"/>
    <property type="project" value="InterPro"/>
</dbReference>
<dbReference type="PANTHER" id="PTHR43169:SF2">
    <property type="entry name" value="NAD_GMP SYNTHASE DOMAIN-CONTAINING PROTEIN"/>
    <property type="match status" value="1"/>
</dbReference>
<feature type="active site" description="Nucleophile and sulfur donor" evidence="1">
    <location>
        <position position="176"/>
    </location>
</feature>
<organism evidence="2 3">
    <name type="scientific">Candidatus Raymondbacteria bacterium RIFOXYD12_FULL_49_13</name>
    <dbReference type="NCBI Taxonomy" id="1817890"/>
    <lineage>
        <taxon>Bacteria</taxon>
        <taxon>Raymondiibacteriota</taxon>
    </lineage>
</organism>
<evidence type="ECO:0000313" key="2">
    <source>
        <dbReference type="EMBL" id="OGJ99921.1"/>
    </source>
</evidence>
<dbReference type="EMBL" id="MFYX01000157">
    <property type="protein sequence ID" value="OGJ99921.1"/>
    <property type="molecule type" value="Genomic_DNA"/>
</dbReference>
<dbReference type="CDD" id="cd01990">
    <property type="entry name" value="LarE-like"/>
    <property type="match status" value="1"/>
</dbReference>
<dbReference type="InterPro" id="IPR005232">
    <property type="entry name" value="LarE"/>
</dbReference>
<dbReference type="InterPro" id="IPR052188">
    <property type="entry name" value="Ni-pincer_cofactor_biosynth"/>
</dbReference>